<dbReference type="STRING" id="1028.SAMN05661096_02271"/>
<dbReference type="GO" id="GO:0005524">
    <property type="term" value="F:ATP binding"/>
    <property type="evidence" value="ECO:0007669"/>
    <property type="project" value="InterPro"/>
</dbReference>
<gene>
    <name evidence="2" type="ORF">SAMN05661096_02271</name>
</gene>
<dbReference type="GO" id="GO:0016887">
    <property type="term" value="F:ATP hydrolysis activity"/>
    <property type="evidence" value="ECO:0007669"/>
    <property type="project" value="InterPro"/>
</dbReference>
<dbReference type="Pfam" id="PF07728">
    <property type="entry name" value="AAA_5"/>
    <property type="match status" value="1"/>
</dbReference>
<dbReference type="InterPro" id="IPR011704">
    <property type="entry name" value="ATPase_dyneun-rel_AAA"/>
</dbReference>
<dbReference type="EMBL" id="FXAW01000004">
    <property type="protein sequence ID" value="SMG34974.1"/>
    <property type="molecule type" value="Genomic_DNA"/>
</dbReference>
<keyword evidence="3" id="KW-1185">Reference proteome</keyword>
<reference evidence="3" key="1">
    <citation type="submission" date="2017-04" db="EMBL/GenBank/DDBJ databases">
        <authorList>
            <person name="Varghese N."/>
            <person name="Submissions S."/>
        </authorList>
    </citation>
    <scope>NUCLEOTIDE SEQUENCE [LARGE SCALE GENOMIC DNA]</scope>
    <source>
        <strain evidence="3">DSM 4125</strain>
    </source>
</reference>
<dbReference type="InterPro" id="IPR027417">
    <property type="entry name" value="P-loop_NTPase"/>
</dbReference>
<dbReference type="RefSeq" id="WP_085517222.1">
    <property type="nucleotide sequence ID" value="NZ_FXAW01000004.1"/>
</dbReference>
<dbReference type="OrthoDB" id="835620at2"/>
<protein>
    <submittedName>
        <fullName evidence="2">AFG1-like ATPase</fullName>
    </submittedName>
</protein>
<organism evidence="2 3">
    <name type="scientific">Marivirga sericea</name>
    <dbReference type="NCBI Taxonomy" id="1028"/>
    <lineage>
        <taxon>Bacteria</taxon>
        <taxon>Pseudomonadati</taxon>
        <taxon>Bacteroidota</taxon>
        <taxon>Cytophagia</taxon>
        <taxon>Cytophagales</taxon>
        <taxon>Marivirgaceae</taxon>
        <taxon>Marivirga</taxon>
    </lineage>
</organism>
<evidence type="ECO:0000259" key="1">
    <source>
        <dbReference type="Pfam" id="PF07728"/>
    </source>
</evidence>
<accession>A0A1X7K3T3</accession>
<evidence type="ECO:0000313" key="2">
    <source>
        <dbReference type="EMBL" id="SMG34974.1"/>
    </source>
</evidence>
<dbReference type="AlphaFoldDB" id="A0A1X7K3T3"/>
<sequence>MNDIKQPQNYSSSKFQFEKCLVFLHKAGQSEFGNHFKILEKDHETIFKILAYFYEDEEICKNYKISTRKGLLLTGPVGCGKTTLMMLFRHFLHSVHKYPVKSTREISYEFLDHGFSIINKYSKAHFQRYQDQMVPRTLCLDDLGLESTIKHFGNETNTIAEILLNRYSLFTSRGMITHATTNLNPDELENLYGNRVRSRMREMFNLISFNSKDKRI</sequence>
<name>A0A1X7K3T3_9BACT</name>
<evidence type="ECO:0000313" key="3">
    <source>
        <dbReference type="Proteomes" id="UP000193804"/>
    </source>
</evidence>
<dbReference type="Proteomes" id="UP000193804">
    <property type="component" value="Unassembled WGS sequence"/>
</dbReference>
<feature type="domain" description="ATPase dynein-related AAA" evidence="1">
    <location>
        <begin position="70"/>
        <end position="128"/>
    </location>
</feature>
<dbReference type="SUPFAM" id="SSF52540">
    <property type="entry name" value="P-loop containing nucleoside triphosphate hydrolases"/>
    <property type="match status" value="1"/>
</dbReference>
<dbReference type="Gene3D" id="3.40.50.300">
    <property type="entry name" value="P-loop containing nucleotide triphosphate hydrolases"/>
    <property type="match status" value="1"/>
</dbReference>
<proteinExistence type="predicted"/>